<gene>
    <name evidence="2" type="ORF">AVDCRST_MAG07-1403</name>
</gene>
<dbReference type="Gene3D" id="2.60.120.1140">
    <property type="entry name" value="Protein of unknown function DUF192"/>
    <property type="match status" value="1"/>
</dbReference>
<protein>
    <recommendedName>
        <fullName evidence="3">DUF192 domain-containing protein</fullName>
    </recommendedName>
</protein>
<organism evidence="2">
    <name type="scientific">uncultured Frankineae bacterium</name>
    <dbReference type="NCBI Taxonomy" id="437475"/>
    <lineage>
        <taxon>Bacteria</taxon>
        <taxon>Bacillati</taxon>
        <taxon>Actinomycetota</taxon>
        <taxon>Actinomycetes</taxon>
        <taxon>Frankiales</taxon>
        <taxon>environmental samples</taxon>
    </lineage>
</organism>
<dbReference type="PANTHER" id="PTHR37953:SF1">
    <property type="entry name" value="UPF0127 PROTEIN MJ1496"/>
    <property type="match status" value="1"/>
</dbReference>
<feature type="signal peptide" evidence="1">
    <location>
        <begin position="1"/>
        <end position="25"/>
    </location>
</feature>
<sequence length="161" mass="16574">MGGRQVAGAACLAVLLAGCCAGCSAGSPERARPAPTAAADDGRVTAVLDGVELSLEVADDPAERAVGLMRRQSVPPGTGMVFLHGRLSTGRYYMFGVPVPLRAVFVREGRVVSTVVMPPCDEAAPADCPTYGAEGPYDTVVETAPETLPDVEPGDAFQLRG</sequence>
<feature type="chain" id="PRO_5038907716" description="DUF192 domain-containing protein" evidence="1">
    <location>
        <begin position="26"/>
        <end position="161"/>
    </location>
</feature>
<dbReference type="PROSITE" id="PS51257">
    <property type="entry name" value="PROKAR_LIPOPROTEIN"/>
    <property type="match status" value="1"/>
</dbReference>
<evidence type="ECO:0000313" key="2">
    <source>
        <dbReference type="EMBL" id="CAA9324578.1"/>
    </source>
</evidence>
<proteinExistence type="predicted"/>
<dbReference type="InterPro" id="IPR003795">
    <property type="entry name" value="DUF192"/>
</dbReference>
<keyword evidence="1" id="KW-0732">Signal</keyword>
<reference evidence="2" key="1">
    <citation type="submission" date="2020-02" db="EMBL/GenBank/DDBJ databases">
        <authorList>
            <person name="Meier V. D."/>
        </authorList>
    </citation>
    <scope>NUCLEOTIDE SEQUENCE</scope>
    <source>
        <strain evidence="2">AVDCRST_MAG07</strain>
    </source>
</reference>
<evidence type="ECO:0000256" key="1">
    <source>
        <dbReference type="SAM" id="SignalP"/>
    </source>
</evidence>
<dbReference type="Pfam" id="PF02643">
    <property type="entry name" value="DUF192"/>
    <property type="match status" value="1"/>
</dbReference>
<accession>A0A6J4L7R9</accession>
<evidence type="ECO:0008006" key="3">
    <source>
        <dbReference type="Google" id="ProtNLM"/>
    </source>
</evidence>
<dbReference type="PANTHER" id="PTHR37953">
    <property type="entry name" value="UPF0127 PROTEIN MJ1496"/>
    <property type="match status" value="1"/>
</dbReference>
<name>A0A6J4L7R9_9ACTN</name>
<dbReference type="EMBL" id="CADCUB010000072">
    <property type="protein sequence ID" value="CAA9324578.1"/>
    <property type="molecule type" value="Genomic_DNA"/>
</dbReference>
<dbReference type="AlphaFoldDB" id="A0A6J4L7R9"/>
<dbReference type="InterPro" id="IPR038695">
    <property type="entry name" value="Saro_0823-like_sf"/>
</dbReference>